<evidence type="ECO:0000313" key="3">
    <source>
        <dbReference type="EMBL" id="TGG88803.1"/>
    </source>
</evidence>
<dbReference type="InterPro" id="IPR022742">
    <property type="entry name" value="Hydrolase_4"/>
</dbReference>
<accession>A0A4Z0W147</accession>
<keyword evidence="1" id="KW-0472">Membrane</keyword>
<dbReference type="SUPFAM" id="SSF53474">
    <property type="entry name" value="alpha/beta-Hydrolases"/>
    <property type="match status" value="1"/>
</dbReference>
<dbReference type="AlphaFoldDB" id="A0A4Z0W147"/>
<comment type="caution">
    <text evidence="3">The sequence shown here is derived from an EMBL/GenBank/DDBJ whole genome shotgun (WGS) entry which is preliminary data.</text>
</comment>
<dbReference type="OrthoDB" id="9776685at2"/>
<organism evidence="3 4">
    <name type="scientific">Geotoga petraea</name>
    <dbReference type="NCBI Taxonomy" id="28234"/>
    <lineage>
        <taxon>Bacteria</taxon>
        <taxon>Thermotogati</taxon>
        <taxon>Thermotogota</taxon>
        <taxon>Thermotogae</taxon>
        <taxon>Petrotogales</taxon>
        <taxon>Petrotogaceae</taxon>
        <taxon>Geotoga</taxon>
    </lineage>
</organism>
<keyword evidence="1" id="KW-0812">Transmembrane</keyword>
<name>A0A4Z0W147_9BACT</name>
<dbReference type="InterPro" id="IPR052920">
    <property type="entry name" value="DNA-binding_regulatory"/>
</dbReference>
<feature type="transmembrane region" description="Helical" evidence="1">
    <location>
        <begin position="20"/>
        <end position="41"/>
    </location>
</feature>
<sequence length="316" mass="37052">MYNRNIIRIFSCSKGGQKMLTAIITIIFIGLMIYILTIFLANKVVKPRTKDYDYTREYIFENDSIDKSWVENVEKEEFYIESWRGNNIHCIFIDQDTDKTVVFGHGITWTLWGDMKYAKQFYDRGYNIMMYDHPYHGKSSGKFVSLGFFESYEMKDVVNWVRNRKGKEHKIGLHGESMGAATVLQYGALDDYLEFIIADCPFSDLKELLEFRLKKDFKLPPFPILNLAELYITTKYGFDFKEASPKNILDKIKAPILFIHGKKDDYIPCKMSEEMHNLKPNSKLFLMPNAPHAGSYNENPEQYRKVVSDFLDEIEK</sequence>
<keyword evidence="3" id="KW-0378">Hydrolase</keyword>
<dbReference type="Gene3D" id="3.40.50.1820">
    <property type="entry name" value="alpha/beta hydrolase"/>
    <property type="match status" value="1"/>
</dbReference>
<feature type="domain" description="Serine aminopeptidase S33" evidence="2">
    <location>
        <begin position="96"/>
        <end position="204"/>
    </location>
</feature>
<dbReference type="PANTHER" id="PTHR43358">
    <property type="entry name" value="ALPHA/BETA-HYDROLASE"/>
    <property type="match status" value="1"/>
</dbReference>
<dbReference type="Proteomes" id="UP000297288">
    <property type="component" value="Unassembled WGS sequence"/>
</dbReference>
<protein>
    <submittedName>
        <fullName evidence="3">Alpha/beta hydrolase</fullName>
    </submittedName>
</protein>
<dbReference type="GO" id="GO:0016787">
    <property type="term" value="F:hydrolase activity"/>
    <property type="evidence" value="ECO:0007669"/>
    <property type="project" value="UniProtKB-KW"/>
</dbReference>
<evidence type="ECO:0000256" key="1">
    <source>
        <dbReference type="SAM" id="Phobius"/>
    </source>
</evidence>
<proteinExistence type="predicted"/>
<evidence type="ECO:0000313" key="4">
    <source>
        <dbReference type="Proteomes" id="UP000297288"/>
    </source>
</evidence>
<gene>
    <name evidence="3" type="ORF">E4650_00990</name>
</gene>
<evidence type="ECO:0000259" key="2">
    <source>
        <dbReference type="Pfam" id="PF12146"/>
    </source>
</evidence>
<dbReference type="InterPro" id="IPR029058">
    <property type="entry name" value="AB_hydrolase_fold"/>
</dbReference>
<keyword evidence="1" id="KW-1133">Transmembrane helix</keyword>
<dbReference type="Pfam" id="PF12146">
    <property type="entry name" value="Hydrolase_4"/>
    <property type="match status" value="1"/>
</dbReference>
<dbReference type="EMBL" id="SRME01000001">
    <property type="protein sequence ID" value="TGG88803.1"/>
    <property type="molecule type" value="Genomic_DNA"/>
</dbReference>
<reference evidence="3 4" key="1">
    <citation type="submission" date="2019-04" db="EMBL/GenBank/DDBJ databases">
        <title>Draft genome sequence data and analysis of a Fermenting Bacterium, Geotoga petraea strain HO-Geo1, isolated from heavy-oil petroleum reservoir in Russia.</title>
        <authorList>
            <person name="Grouzdev D.S."/>
            <person name="Semenova E.M."/>
            <person name="Sokolova D.S."/>
            <person name="Tourova T.P."/>
            <person name="Poltaraus A.B."/>
            <person name="Nazina T.N."/>
        </authorList>
    </citation>
    <scope>NUCLEOTIDE SEQUENCE [LARGE SCALE GENOMIC DNA]</scope>
    <source>
        <strain evidence="3 4">HO-Geo1</strain>
    </source>
</reference>
<dbReference type="PANTHER" id="PTHR43358:SF5">
    <property type="entry name" value="EXPORTED PROTEIN"/>
    <property type="match status" value="1"/>
</dbReference>